<accession>A0A1I7RVK8</accession>
<gene>
    <name evidence="2" type="ORF">BXYJ_LOCUS755</name>
</gene>
<dbReference type="WBParaSite" id="BXY_0477000.1">
    <property type="protein sequence ID" value="BXY_0477000.1"/>
    <property type="gene ID" value="BXY_0477000"/>
</dbReference>
<evidence type="ECO:0000313" key="2">
    <source>
        <dbReference type="EMBL" id="CAD5208519.1"/>
    </source>
</evidence>
<dbReference type="EMBL" id="CAJFCV020000001">
    <property type="protein sequence ID" value="CAG9081821.1"/>
    <property type="molecule type" value="Genomic_DNA"/>
</dbReference>
<dbReference type="EMBL" id="CAJFDI010000001">
    <property type="protein sequence ID" value="CAD5208519.1"/>
    <property type="molecule type" value="Genomic_DNA"/>
</dbReference>
<evidence type="ECO:0000313" key="3">
    <source>
        <dbReference type="Proteomes" id="UP000095284"/>
    </source>
</evidence>
<dbReference type="Proteomes" id="UP000659654">
    <property type="component" value="Unassembled WGS sequence"/>
</dbReference>
<reference evidence="2" key="2">
    <citation type="submission" date="2020-09" db="EMBL/GenBank/DDBJ databases">
        <authorList>
            <person name="Kikuchi T."/>
        </authorList>
    </citation>
    <scope>NUCLEOTIDE SEQUENCE</scope>
    <source>
        <strain evidence="2">Ka4C1</strain>
    </source>
</reference>
<keyword evidence="1" id="KW-0732">Signal</keyword>
<sequence>MKLFVFLSILILVSLVQGNQLEWCQNLIGTCIQRLAKEKNEAARAEIWNDCETEVVNRQAKYPPASGKDKPDQSPCYETMGECIGMKALEIQRCCYFCSEDKP</sequence>
<evidence type="ECO:0000313" key="5">
    <source>
        <dbReference type="WBParaSite" id="BXY_0477000.1"/>
    </source>
</evidence>
<name>A0A1I7RVK8_BURXY</name>
<dbReference type="SMR" id="A0A1I7RVK8"/>
<evidence type="ECO:0000313" key="4">
    <source>
        <dbReference type="Proteomes" id="UP000659654"/>
    </source>
</evidence>
<reference evidence="5" key="1">
    <citation type="submission" date="2016-11" db="UniProtKB">
        <authorList>
            <consortium name="WormBaseParasite"/>
        </authorList>
    </citation>
    <scope>IDENTIFICATION</scope>
</reference>
<proteinExistence type="predicted"/>
<dbReference type="AlphaFoldDB" id="A0A1I7RVK8"/>
<evidence type="ECO:0000256" key="1">
    <source>
        <dbReference type="SAM" id="SignalP"/>
    </source>
</evidence>
<dbReference type="Proteomes" id="UP000095284">
    <property type="component" value="Unplaced"/>
</dbReference>
<feature type="chain" id="PRO_5035359483" evidence="1">
    <location>
        <begin position="19"/>
        <end position="103"/>
    </location>
</feature>
<feature type="signal peptide" evidence="1">
    <location>
        <begin position="1"/>
        <end position="18"/>
    </location>
</feature>
<dbReference type="Proteomes" id="UP000582659">
    <property type="component" value="Unassembled WGS sequence"/>
</dbReference>
<organism evidence="3 5">
    <name type="scientific">Bursaphelenchus xylophilus</name>
    <name type="common">Pinewood nematode worm</name>
    <name type="synonym">Aphelenchoides xylophilus</name>
    <dbReference type="NCBI Taxonomy" id="6326"/>
    <lineage>
        <taxon>Eukaryota</taxon>
        <taxon>Metazoa</taxon>
        <taxon>Ecdysozoa</taxon>
        <taxon>Nematoda</taxon>
        <taxon>Chromadorea</taxon>
        <taxon>Rhabditida</taxon>
        <taxon>Tylenchina</taxon>
        <taxon>Tylenchomorpha</taxon>
        <taxon>Aphelenchoidea</taxon>
        <taxon>Aphelenchoididae</taxon>
        <taxon>Bursaphelenchus</taxon>
    </lineage>
</organism>
<keyword evidence="4" id="KW-1185">Reference proteome</keyword>
<protein>
    <submittedName>
        <fullName evidence="2">(pine wood nematode) hypothetical protein</fullName>
    </submittedName>
</protein>